<proteinExistence type="predicted"/>
<name>A0AAN8JCV8_PATCE</name>
<dbReference type="Gene3D" id="3.30.70.1820">
    <property type="entry name" value="L1 transposable element, RRM domain"/>
    <property type="match status" value="1"/>
</dbReference>
<evidence type="ECO:0000313" key="2">
    <source>
        <dbReference type="EMBL" id="KAK6172668.1"/>
    </source>
</evidence>
<dbReference type="EMBL" id="JAZGQO010000011">
    <property type="protein sequence ID" value="KAK6172668.1"/>
    <property type="molecule type" value="Genomic_DNA"/>
</dbReference>
<gene>
    <name evidence="2" type="ORF">SNE40_016280</name>
</gene>
<sequence>MASPLIVRSSSKVNTRQATLNYDSPGPKVGDIDLGKTLLNITQSLSTITKQMDSFKTELSEIKSQLQDFSSLSAELVSVKKENSELHKRIEKLEDESKRENLILLGLEEKETERWEELEEKIRSYFVDTLNMRDAADDKHIPIERVQRLGRKQDNRARPVLIKFGRFKHRQLVLEAFRILRRERTNPETPPQLIIKEDFTERVRECRKKLRSVLIKIKNKAGEDKVGLRHDKLILNGRAFMYDTNSDQITACDGQSVPDIISQEQ</sequence>
<dbReference type="PANTHER" id="PTHR11505">
    <property type="entry name" value="L1 TRANSPOSABLE ELEMENT-RELATED"/>
    <property type="match status" value="1"/>
</dbReference>
<comment type="caution">
    <text evidence="2">The sequence shown here is derived from an EMBL/GenBank/DDBJ whole genome shotgun (WGS) entry which is preliminary data.</text>
</comment>
<dbReference type="AlphaFoldDB" id="A0AAN8JCV8"/>
<feature type="coiled-coil region" evidence="1">
    <location>
        <begin position="76"/>
        <end position="110"/>
    </location>
</feature>
<keyword evidence="3" id="KW-1185">Reference proteome</keyword>
<dbReference type="InterPro" id="IPR004244">
    <property type="entry name" value="Transposase_22"/>
</dbReference>
<protein>
    <submittedName>
        <fullName evidence="2">Uncharacterized protein</fullName>
    </submittedName>
</protein>
<keyword evidence="1" id="KW-0175">Coiled coil</keyword>
<evidence type="ECO:0000256" key="1">
    <source>
        <dbReference type="SAM" id="Coils"/>
    </source>
</evidence>
<evidence type="ECO:0000313" key="3">
    <source>
        <dbReference type="Proteomes" id="UP001347796"/>
    </source>
</evidence>
<reference evidence="2 3" key="1">
    <citation type="submission" date="2024-01" db="EMBL/GenBank/DDBJ databases">
        <title>The genome of the rayed Mediterranean limpet Patella caerulea (Linnaeus, 1758).</title>
        <authorList>
            <person name="Anh-Thu Weber A."/>
            <person name="Halstead-Nussloch G."/>
        </authorList>
    </citation>
    <scope>NUCLEOTIDE SEQUENCE [LARGE SCALE GENOMIC DNA]</scope>
    <source>
        <strain evidence="2">AATW-2023a</strain>
        <tissue evidence="2">Whole specimen</tissue>
    </source>
</reference>
<accession>A0AAN8JCV8</accession>
<organism evidence="2 3">
    <name type="scientific">Patella caerulea</name>
    <name type="common">Rayed Mediterranean limpet</name>
    <dbReference type="NCBI Taxonomy" id="87958"/>
    <lineage>
        <taxon>Eukaryota</taxon>
        <taxon>Metazoa</taxon>
        <taxon>Spiralia</taxon>
        <taxon>Lophotrochozoa</taxon>
        <taxon>Mollusca</taxon>
        <taxon>Gastropoda</taxon>
        <taxon>Patellogastropoda</taxon>
        <taxon>Patelloidea</taxon>
        <taxon>Patellidae</taxon>
        <taxon>Patella</taxon>
    </lineage>
</organism>
<dbReference type="Proteomes" id="UP001347796">
    <property type="component" value="Unassembled WGS sequence"/>
</dbReference>